<evidence type="ECO:0000313" key="3">
    <source>
        <dbReference type="Proteomes" id="UP001243364"/>
    </source>
</evidence>
<protein>
    <submittedName>
        <fullName evidence="2">Copper(I)-binding protein</fullName>
    </submittedName>
</protein>
<comment type="caution">
    <text evidence="2">The sequence shown here is derived from an EMBL/GenBank/DDBJ whole genome shotgun (WGS) entry which is preliminary data.</text>
</comment>
<feature type="region of interest" description="Disordered" evidence="1">
    <location>
        <begin position="1"/>
        <end position="20"/>
    </location>
</feature>
<accession>A0ABU0Q2K4</accession>
<proteinExistence type="predicted"/>
<dbReference type="Proteomes" id="UP001243364">
    <property type="component" value="Unassembled WGS sequence"/>
</dbReference>
<dbReference type="InterPro" id="IPR058248">
    <property type="entry name" value="Lxx211020-like"/>
</dbReference>
<reference evidence="2 3" key="1">
    <citation type="submission" date="2023-07" db="EMBL/GenBank/DDBJ databases">
        <title>Comparative genomics of wheat-associated soil bacteria to identify genetic determinants of phenazine resistance.</title>
        <authorList>
            <person name="Mouncey N."/>
        </authorList>
    </citation>
    <scope>NUCLEOTIDE SEQUENCE [LARGE SCALE GENOMIC DNA]</scope>
    <source>
        <strain evidence="2 3">W4I19-2</strain>
    </source>
</reference>
<dbReference type="EMBL" id="JAUSYA010000001">
    <property type="protein sequence ID" value="MDQ0684894.1"/>
    <property type="molecule type" value="Genomic_DNA"/>
</dbReference>
<keyword evidence="3" id="KW-1185">Reference proteome</keyword>
<organism evidence="2 3">
    <name type="scientific">Streptomyces achromogenes</name>
    <dbReference type="NCBI Taxonomy" id="67255"/>
    <lineage>
        <taxon>Bacteria</taxon>
        <taxon>Bacillati</taxon>
        <taxon>Actinomycetota</taxon>
        <taxon>Actinomycetes</taxon>
        <taxon>Kitasatosporales</taxon>
        <taxon>Streptomycetaceae</taxon>
        <taxon>Streptomyces</taxon>
    </lineage>
</organism>
<name>A0ABU0Q2K4_STRAH</name>
<dbReference type="InterPro" id="IPR036182">
    <property type="entry name" value="PCuAC_sf"/>
</dbReference>
<dbReference type="PANTHER" id="PTHR36302">
    <property type="entry name" value="BLR7088 PROTEIN"/>
    <property type="match status" value="1"/>
</dbReference>
<dbReference type="Pfam" id="PF04314">
    <property type="entry name" value="PCuAC"/>
    <property type="match status" value="1"/>
</dbReference>
<gene>
    <name evidence="2" type="ORF">QFZ56_003857</name>
</gene>
<evidence type="ECO:0000256" key="1">
    <source>
        <dbReference type="SAM" id="MobiDB-lite"/>
    </source>
</evidence>
<dbReference type="SUPFAM" id="SSF110087">
    <property type="entry name" value="DR1885-like metal-binding protein"/>
    <property type="match status" value="1"/>
</dbReference>
<dbReference type="PANTHER" id="PTHR36302:SF1">
    <property type="entry name" value="COPPER CHAPERONE PCU(A)C"/>
    <property type="match status" value="1"/>
</dbReference>
<evidence type="ECO:0000313" key="2">
    <source>
        <dbReference type="EMBL" id="MDQ0684894.1"/>
    </source>
</evidence>
<dbReference type="Gene3D" id="2.60.40.1890">
    <property type="entry name" value="PCu(A)C copper chaperone"/>
    <property type="match status" value="1"/>
</dbReference>
<dbReference type="InterPro" id="IPR007410">
    <property type="entry name" value="LpqE-like"/>
</dbReference>
<sequence length="173" mass="17730">MGSGRVGSGRMRVGRTRSGRAGRARSLAASCAVVAGTLLLAGCGSDADGRAELSVRDAYIPQPVSATMAAGFLTVVNKGDAKDELTSVTSTAAGSVTLHETVGTSMEEVASLDVPAHGQLVFKSGGNHLMFEMLKSKPVQGATVTVELHFASSDPLEVEIPVKSATYDPTTGH</sequence>